<dbReference type="CDD" id="cd06233">
    <property type="entry name" value="M14-like"/>
    <property type="match status" value="1"/>
</dbReference>
<sequence>MRPAVMNDFTKSFALDYTGARGKFVATATALGCALSQYRHPTKTGPDGEALLIDVARLGDPGAPSQLVIISGTHGLEGLSGSAAQIGWMQSEFARALPRGVSVLFVHGLNPYGFAWGTRTTENNVDLNRNFIDHDAPYPANPGYATLYPHQVPDEWTPAALVPYTDAVSAYQTAHGADALFDAQARGQYEFPQGTNYGGTQREWSNLALETIVADHLGAAERVGFIDWHTGIGDWAKSFFLCFNDEGGALHGEAVRWWGKDRIVGQRPHNVARPNYQGLVFHGLSKFLAGRPMVGAVIEFGTRGPHVRHALRLDQWLKFKAEADSERVRLLRADLHDCFVPVSSHWRGETTEQAISITQQAVEGLTTWSLAATTAA</sequence>
<evidence type="ECO:0000313" key="1">
    <source>
        <dbReference type="EMBL" id="ABD88520.1"/>
    </source>
</evidence>
<reference evidence="1" key="1">
    <citation type="submission" date="2006-03" db="EMBL/GenBank/DDBJ databases">
        <title>Complete sequence of Rhodopseudomonas palustris BisB18.</title>
        <authorList>
            <consortium name="US DOE Joint Genome Institute"/>
            <person name="Copeland A."/>
            <person name="Lucas S."/>
            <person name="Lapidus A."/>
            <person name="Barry K."/>
            <person name="Detter J.C."/>
            <person name="Glavina del Rio T."/>
            <person name="Hammon N."/>
            <person name="Israni S."/>
            <person name="Dalin E."/>
            <person name="Tice H."/>
            <person name="Pitluck S."/>
            <person name="Chain P."/>
            <person name="Malfatti S."/>
            <person name="Shin M."/>
            <person name="Vergez L."/>
            <person name="Schmutz J."/>
            <person name="Larimer F."/>
            <person name="Land M."/>
            <person name="Hauser L."/>
            <person name="Pelletier D.A."/>
            <person name="Kyrpides N."/>
            <person name="Anderson I."/>
            <person name="Oda Y."/>
            <person name="Harwood C.S."/>
            <person name="Richardson P."/>
        </authorList>
    </citation>
    <scope>NUCLEOTIDE SEQUENCE [LARGE SCALE GENOMIC DNA]</scope>
    <source>
        <strain evidence="1">BisB18</strain>
    </source>
</reference>
<gene>
    <name evidence="1" type="ordered locus">RPC_2975</name>
</gene>
<dbReference type="EMBL" id="CP000301">
    <property type="protein sequence ID" value="ABD88520.1"/>
    <property type="molecule type" value="Genomic_DNA"/>
</dbReference>
<protein>
    <recommendedName>
        <fullName evidence="2">DUF2817 domain-containing protein</fullName>
    </recommendedName>
</protein>
<dbReference type="Pfam" id="PF10994">
    <property type="entry name" value="DUF2817"/>
    <property type="match status" value="1"/>
</dbReference>
<name>Q213B6_RHOPB</name>
<dbReference type="HOGENOM" id="CLU_055736_0_0_5"/>
<dbReference type="KEGG" id="rpc:RPC_2975"/>
<evidence type="ECO:0008006" key="2">
    <source>
        <dbReference type="Google" id="ProtNLM"/>
    </source>
</evidence>
<accession>Q213B6</accession>
<dbReference type="Gene3D" id="3.40.630.10">
    <property type="entry name" value="Zn peptidases"/>
    <property type="match status" value="1"/>
</dbReference>
<dbReference type="STRING" id="316056.RPC_2975"/>
<dbReference type="SUPFAM" id="SSF53187">
    <property type="entry name" value="Zn-dependent exopeptidases"/>
    <property type="match status" value="1"/>
</dbReference>
<proteinExistence type="predicted"/>
<dbReference type="InterPro" id="IPR021259">
    <property type="entry name" value="DUF2817"/>
</dbReference>
<dbReference type="AlphaFoldDB" id="Q213B6"/>
<dbReference type="eggNOG" id="COG2866">
    <property type="taxonomic scope" value="Bacteria"/>
</dbReference>
<organism evidence="1">
    <name type="scientific">Rhodopseudomonas palustris (strain BisB18)</name>
    <dbReference type="NCBI Taxonomy" id="316056"/>
    <lineage>
        <taxon>Bacteria</taxon>
        <taxon>Pseudomonadati</taxon>
        <taxon>Pseudomonadota</taxon>
        <taxon>Alphaproteobacteria</taxon>
        <taxon>Hyphomicrobiales</taxon>
        <taxon>Nitrobacteraceae</taxon>
        <taxon>Rhodopseudomonas</taxon>
    </lineage>
</organism>